<dbReference type="PANTHER" id="PTHR34308">
    <property type="entry name" value="COBALAMIN BIOSYNTHESIS PROTEIN CBIB"/>
    <property type="match status" value="1"/>
</dbReference>
<comment type="function">
    <text evidence="1 11">Converts cobyric acid to cobinamide by the addition of aminopropanol on the F carboxylic group.</text>
</comment>
<evidence type="ECO:0000313" key="13">
    <source>
        <dbReference type="Proteomes" id="UP000326865"/>
    </source>
</evidence>
<dbReference type="EMBL" id="QKKZ01000001">
    <property type="protein sequence ID" value="KAB7516025.1"/>
    <property type="molecule type" value="Genomic_DNA"/>
</dbReference>
<dbReference type="HAMAP" id="MF_00024">
    <property type="entry name" value="CobD_CbiB"/>
    <property type="match status" value="1"/>
</dbReference>
<evidence type="ECO:0000256" key="3">
    <source>
        <dbReference type="ARBA" id="ARBA00004953"/>
    </source>
</evidence>
<feature type="transmembrane region" description="Helical" evidence="11">
    <location>
        <begin position="49"/>
        <end position="72"/>
    </location>
</feature>
<protein>
    <recommendedName>
        <fullName evidence="5 11">Probable cobalamin biosynthesis protein CobD</fullName>
    </recommendedName>
</protein>
<evidence type="ECO:0000256" key="2">
    <source>
        <dbReference type="ARBA" id="ARBA00004651"/>
    </source>
</evidence>
<gene>
    <name evidence="11 12" type="primary">cobD</name>
    <name evidence="12" type="ORF">DM867_02460</name>
</gene>
<keyword evidence="10 11" id="KW-0472">Membrane</keyword>
<dbReference type="Pfam" id="PF03186">
    <property type="entry name" value="CobD_Cbib"/>
    <property type="match status" value="1"/>
</dbReference>
<reference evidence="12 13" key="1">
    <citation type="submission" date="2019-10" db="EMBL/GenBank/DDBJ databases">
        <title>Unraveling microbial dark matter from salterns through culturing: the case of the genus Halosegnis.</title>
        <authorList>
            <person name="Duran-Viseras A."/>
            <person name="Andrei A.-S."/>
            <person name="Vera-Gargallo B."/>
            <person name="Ghai R."/>
            <person name="Sanchez-Porro C."/>
            <person name="Ventosa A."/>
        </authorList>
    </citation>
    <scope>NUCLEOTIDE SEQUENCE [LARGE SCALE GENOMIC DNA]</scope>
    <source>
        <strain evidence="12 13">F18-79</strain>
    </source>
</reference>
<name>A0A5N5UBJ8_9EURY</name>
<comment type="pathway">
    <text evidence="3 11">Cofactor biosynthesis; adenosylcobalamin biosynthesis.</text>
</comment>
<dbReference type="PANTHER" id="PTHR34308:SF1">
    <property type="entry name" value="COBALAMIN BIOSYNTHESIS PROTEIN CBIB"/>
    <property type="match status" value="1"/>
</dbReference>
<feature type="transmembrane region" description="Helical" evidence="11">
    <location>
        <begin position="155"/>
        <end position="176"/>
    </location>
</feature>
<dbReference type="Proteomes" id="UP000326865">
    <property type="component" value="Unassembled WGS sequence"/>
</dbReference>
<dbReference type="RefSeq" id="WP_152133653.1">
    <property type="nucleotide sequence ID" value="NZ_QKKZ01000001.1"/>
</dbReference>
<dbReference type="GO" id="GO:0009236">
    <property type="term" value="P:cobalamin biosynthetic process"/>
    <property type="evidence" value="ECO:0007669"/>
    <property type="project" value="UniProtKB-UniRule"/>
</dbReference>
<keyword evidence="6 11" id="KW-1003">Cell membrane</keyword>
<evidence type="ECO:0000313" key="12">
    <source>
        <dbReference type="EMBL" id="KAB7516025.1"/>
    </source>
</evidence>
<dbReference type="GO" id="GO:0005886">
    <property type="term" value="C:plasma membrane"/>
    <property type="evidence" value="ECO:0007669"/>
    <property type="project" value="UniProtKB-SubCell"/>
</dbReference>
<keyword evidence="7 11" id="KW-0169">Cobalamin biosynthesis</keyword>
<comment type="caution">
    <text evidence="12">The sequence shown here is derived from an EMBL/GenBank/DDBJ whole genome shotgun (WGS) entry which is preliminary data.</text>
</comment>
<organism evidence="12 13">
    <name type="scientific">Halosegnis rubeus</name>
    <dbReference type="NCBI Taxonomy" id="2212850"/>
    <lineage>
        <taxon>Archaea</taxon>
        <taxon>Methanobacteriati</taxon>
        <taxon>Methanobacteriota</taxon>
        <taxon>Stenosarchaea group</taxon>
        <taxon>Halobacteria</taxon>
        <taxon>Halobacteriales</taxon>
        <taxon>Natronomonadaceae</taxon>
        <taxon>Halosegnis</taxon>
    </lineage>
</organism>
<accession>A0A5N5UBJ8</accession>
<evidence type="ECO:0000256" key="5">
    <source>
        <dbReference type="ARBA" id="ARBA00016185"/>
    </source>
</evidence>
<keyword evidence="13" id="KW-1185">Reference proteome</keyword>
<dbReference type="NCBIfam" id="TIGR00380">
    <property type="entry name" value="cobal_cbiB"/>
    <property type="match status" value="1"/>
</dbReference>
<comment type="subcellular location">
    <subcellularLocation>
        <location evidence="2 11">Cell membrane</location>
        <topology evidence="2 11">Multi-pass membrane protein</topology>
    </subcellularLocation>
</comment>
<dbReference type="GO" id="GO:0015420">
    <property type="term" value="F:ABC-type vitamin B12 transporter activity"/>
    <property type="evidence" value="ECO:0007669"/>
    <property type="project" value="UniProtKB-UniRule"/>
</dbReference>
<evidence type="ECO:0000256" key="7">
    <source>
        <dbReference type="ARBA" id="ARBA00022573"/>
    </source>
</evidence>
<evidence type="ECO:0000256" key="9">
    <source>
        <dbReference type="ARBA" id="ARBA00022989"/>
    </source>
</evidence>
<evidence type="ECO:0000256" key="6">
    <source>
        <dbReference type="ARBA" id="ARBA00022475"/>
    </source>
</evidence>
<dbReference type="AlphaFoldDB" id="A0A5N5UBJ8"/>
<comment type="caution">
    <text evidence="11">Lacks conserved residue(s) required for the propagation of feature annotation.</text>
</comment>
<evidence type="ECO:0000256" key="4">
    <source>
        <dbReference type="ARBA" id="ARBA00006263"/>
    </source>
</evidence>
<dbReference type="UniPathway" id="UPA00148"/>
<comment type="similarity">
    <text evidence="4 11">Belongs to the CobD/CbiB family.</text>
</comment>
<sequence>MSFAAAGAVVLAALLDRLVGEPPNRVHPVALLGRAIAPLDRAWNSPAEMGLSIAIVLPVLVGAGVGAVVAVVVSLSVPAATVVAGLVLFSATSLRMLLAEARAVERLLGEDIDAARDRLRSLAGRDSSDLDASEIRSAAIESIAENLADGLVAPLLAFALGALVSLPVAAGAAAFVKTVNTLDSMLGYPDKRHGTASARLDDIVMWVPARLSALALAVAAVDPETPWRARGWVDRVPSPNSGWPMGTVASALAVRLEKPGVYVLNDVARTPESADVDRAIRLVSRAGWLVWGLAAFLLAYAGWL</sequence>
<evidence type="ECO:0000256" key="1">
    <source>
        <dbReference type="ARBA" id="ARBA00003384"/>
    </source>
</evidence>
<dbReference type="InterPro" id="IPR004485">
    <property type="entry name" value="Cobalamin_biosynth_CobD/CbiB"/>
</dbReference>
<evidence type="ECO:0000256" key="11">
    <source>
        <dbReference type="HAMAP-Rule" id="MF_00024"/>
    </source>
</evidence>
<evidence type="ECO:0000256" key="8">
    <source>
        <dbReference type="ARBA" id="ARBA00022692"/>
    </source>
</evidence>
<feature type="transmembrane region" description="Helical" evidence="11">
    <location>
        <begin position="286"/>
        <end position="303"/>
    </location>
</feature>
<keyword evidence="9 11" id="KW-1133">Transmembrane helix</keyword>
<proteinExistence type="inferred from homology"/>
<dbReference type="GO" id="GO:0048472">
    <property type="term" value="F:threonine-phosphate decarboxylase activity"/>
    <property type="evidence" value="ECO:0007669"/>
    <property type="project" value="InterPro"/>
</dbReference>
<feature type="transmembrane region" description="Helical" evidence="11">
    <location>
        <begin position="79"/>
        <end position="98"/>
    </location>
</feature>
<evidence type="ECO:0000256" key="10">
    <source>
        <dbReference type="ARBA" id="ARBA00023136"/>
    </source>
</evidence>
<keyword evidence="8 11" id="KW-0812">Transmembrane</keyword>